<dbReference type="PANTHER" id="PTHR30408">
    <property type="entry name" value="TYPE-1 RESTRICTION ENZYME ECOKI SPECIFICITY PROTEIN"/>
    <property type="match status" value="1"/>
</dbReference>
<accession>A0AAP9GSE8</accession>
<dbReference type="GeneID" id="64224013"/>
<keyword evidence="2" id="KW-0680">Restriction system</keyword>
<comment type="similarity">
    <text evidence="1">Belongs to the type-I restriction system S methylase family.</text>
</comment>
<dbReference type="GO" id="GO:0003677">
    <property type="term" value="F:DNA binding"/>
    <property type="evidence" value="ECO:0007669"/>
    <property type="project" value="UniProtKB-KW"/>
</dbReference>
<dbReference type="CDD" id="cd17267">
    <property type="entry name" value="RMtype1_S_EcoAO83I-TRD1-CR1_like"/>
    <property type="match status" value="1"/>
</dbReference>
<keyword evidence="3" id="KW-0238">DNA-binding</keyword>
<protein>
    <submittedName>
        <fullName evidence="5">Restriction endonuclease subunit S</fullName>
    </submittedName>
</protein>
<keyword evidence="8" id="KW-1185">Reference proteome</keyword>
<keyword evidence="5" id="KW-0540">Nuclease</keyword>
<dbReference type="Gene3D" id="3.90.220.20">
    <property type="entry name" value="DNA methylase specificity domains"/>
    <property type="match status" value="2"/>
</dbReference>
<name>A0AAP9GSE8_9GAMM</name>
<proteinExistence type="inferred from homology"/>
<dbReference type="PANTHER" id="PTHR30408:SF13">
    <property type="entry name" value="TYPE I RESTRICTION ENZYME HINDI SPECIFICITY SUBUNIT"/>
    <property type="match status" value="1"/>
</dbReference>
<dbReference type="RefSeq" id="WP_104915058.1">
    <property type="nucleotide sequence ID" value="NZ_CP046044.1"/>
</dbReference>
<dbReference type="InterPro" id="IPR000055">
    <property type="entry name" value="Restrct_endonuc_typeI_TRD"/>
</dbReference>
<dbReference type="Pfam" id="PF01420">
    <property type="entry name" value="Methylase_S"/>
    <property type="match status" value="1"/>
</dbReference>
<geneLocation type="plasmid" evidence="5">
    <name>p19110F47-2</name>
</geneLocation>
<evidence type="ECO:0000259" key="4">
    <source>
        <dbReference type="Pfam" id="PF01420"/>
    </source>
</evidence>
<dbReference type="GO" id="GO:0004519">
    <property type="term" value="F:endonuclease activity"/>
    <property type="evidence" value="ECO:0007669"/>
    <property type="project" value="UniProtKB-KW"/>
</dbReference>
<keyword evidence="5" id="KW-0614">Plasmid</keyword>
<sequence length="371" mass="42262">MSEWQVGRLDSFFTLKRGYDLPKQSRVSGSVPIIASSGFADFHNEAKVNESGVVTGRYGTIGSVFFSDVPFWPLNTSLYVNDFKGNDKKFIYYFLQTLDWEKFSDKSAVPGVNRNDVHQEEICFPSLPEQKAIASILSSLDDKIDLLHCQNKTLEAMAETLFRQWFIEEAKEDWDDLLVSDIATHIKDNVNPSKDPLKTYYHFSLPAFDSGEKPTIELGAEILSNKYRVCENSILVSKLNPRVPRIWLLTDVKDNYVCSTEFQNLKPKVGSHLMFLYSLFNSRDVIDELAMSASGTSGSHQRVKPEDMLNISFKTPSLDYLEEYSLLITPSMQKVSSNKKQIQTLEQLRDTLLPKLMSGEVRVQYQTEEVA</sequence>
<evidence type="ECO:0000313" key="5">
    <source>
        <dbReference type="EMBL" id="QGM26302.1"/>
    </source>
</evidence>
<organism evidence="5 7">
    <name type="scientific">Acinetobacter towneri</name>
    <dbReference type="NCBI Taxonomy" id="202956"/>
    <lineage>
        <taxon>Bacteria</taxon>
        <taxon>Pseudomonadati</taxon>
        <taxon>Pseudomonadota</taxon>
        <taxon>Gammaproteobacteria</taxon>
        <taxon>Moraxellales</taxon>
        <taxon>Moraxellaceae</taxon>
        <taxon>Acinetobacter</taxon>
    </lineage>
</organism>
<keyword evidence="5" id="KW-0255">Endonuclease</keyword>
<reference evidence="6 8" key="3">
    <citation type="journal article" date="2020" name="Front. Cell. Infect. Microbiol.">
        <title>Characterization of Three Porcine Acinetobacter towneri Strains Co-Harboring tet(X3) and bla OXA-58.</title>
        <authorList>
            <person name="Ma J."/>
            <person name="Wang J."/>
            <person name="Feng J."/>
            <person name="Liu Y."/>
            <person name="Yang B."/>
            <person name="Li R."/>
            <person name="Bai L."/>
            <person name="He T."/>
            <person name="Wang X."/>
            <person name="Yang Z."/>
        </authorList>
    </citation>
    <scope>NUCLEOTIDE SEQUENCE [LARGE SCALE GENOMIC DNA]</scope>
    <source>
        <strain evidence="6 8">GX5</strain>
    </source>
</reference>
<dbReference type="InterPro" id="IPR052021">
    <property type="entry name" value="Type-I_RS_S_subunit"/>
</dbReference>
<gene>
    <name evidence="5" type="ORF">GJD93_00590</name>
    <name evidence="6" type="ORF">J4G45_00495</name>
</gene>
<evidence type="ECO:0000256" key="1">
    <source>
        <dbReference type="ARBA" id="ARBA00010923"/>
    </source>
</evidence>
<evidence type="ECO:0000313" key="8">
    <source>
        <dbReference type="Proteomes" id="UP000663954"/>
    </source>
</evidence>
<feature type="domain" description="Type I restriction modification DNA specificity" evidence="4">
    <location>
        <begin position="1"/>
        <end position="155"/>
    </location>
</feature>
<evidence type="ECO:0000313" key="7">
    <source>
        <dbReference type="Proteomes" id="UP000405075"/>
    </source>
</evidence>
<dbReference type="EMBL" id="CP071769">
    <property type="protein sequence ID" value="QTD60488.1"/>
    <property type="molecule type" value="Genomic_DNA"/>
</dbReference>
<dbReference type="InterPro" id="IPR044946">
    <property type="entry name" value="Restrct_endonuc_typeI_TRD_sf"/>
</dbReference>
<dbReference type="EMBL" id="CP046044">
    <property type="protein sequence ID" value="QGM26302.1"/>
    <property type="molecule type" value="Genomic_DNA"/>
</dbReference>
<evidence type="ECO:0000256" key="3">
    <source>
        <dbReference type="ARBA" id="ARBA00023125"/>
    </source>
</evidence>
<dbReference type="SUPFAM" id="SSF116734">
    <property type="entry name" value="DNA methylase specificity domain"/>
    <property type="match status" value="2"/>
</dbReference>
<dbReference type="REBASE" id="342594">
    <property type="entry name" value="S.AtoF47ORF585P"/>
</dbReference>
<dbReference type="GO" id="GO:0009307">
    <property type="term" value="P:DNA restriction-modification system"/>
    <property type="evidence" value="ECO:0007669"/>
    <property type="project" value="UniProtKB-KW"/>
</dbReference>
<dbReference type="AlphaFoldDB" id="A0AAP9GSE8"/>
<geneLocation type="plasmid" evidence="6 8">
    <name>pGX5</name>
</geneLocation>
<dbReference type="Proteomes" id="UP000663954">
    <property type="component" value="Plasmid pGX5"/>
</dbReference>
<reference evidence="6" key="4">
    <citation type="submission" date="2021-03" db="EMBL/GenBank/DDBJ databases">
        <authorList>
            <person name="Ma J."/>
        </authorList>
    </citation>
    <scope>NUCLEOTIDE SEQUENCE</scope>
    <source>
        <strain evidence="6">GX5</strain>
        <plasmid evidence="6">pGX5</plasmid>
    </source>
</reference>
<reference evidence="5" key="2">
    <citation type="submission" date="2019-11" db="EMBL/GenBank/DDBJ databases">
        <authorList>
            <person name="Yao H."/>
            <person name="Du X."/>
            <person name="Yu R."/>
            <person name="Li A."/>
        </authorList>
    </citation>
    <scope>NUCLEOTIDE SEQUENCE</scope>
    <source>
        <strain evidence="5">19110F47</strain>
        <plasmid evidence="5">p19110F47-2</plasmid>
    </source>
</reference>
<dbReference type="Proteomes" id="UP000405075">
    <property type="component" value="Plasmid p19110F47-2"/>
</dbReference>
<keyword evidence="5" id="KW-0378">Hydrolase</keyword>
<evidence type="ECO:0000313" key="6">
    <source>
        <dbReference type="EMBL" id="QTD60488.1"/>
    </source>
</evidence>
<evidence type="ECO:0000256" key="2">
    <source>
        <dbReference type="ARBA" id="ARBA00022747"/>
    </source>
</evidence>
<reference evidence="7" key="1">
    <citation type="submission" date="2019-11" db="EMBL/GenBank/DDBJ databases">
        <title>Escherichia coli 1916D6.</title>
        <authorList>
            <person name="Yao H."/>
            <person name="Du X."/>
            <person name="Yu R."/>
            <person name="Li A."/>
        </authorList>
    </citation>
    <scope>NUCLEOTIDE SEQUENCE [LARGE SCALE GENOMIC DNA]</scope>
    <source>
        <strain evidence="7">19110F47</strain>
        <plasmid evidence="7">p19110f47-2</plasmid>
    </source>
</reference>
<geneLocation type="plasmid" evidence="7">
    <name>p19110f47-2</name>
</geneLocation>